<keyword evidence="2" id="KW-1185">Reference proteome</keyword>
<accession>A0AC60P5J8</accession>
<evidence type="ECO:0000313" key="1">
    <source>
        <dbReference type="EMBL" id="KAG0414552.1"/>
    </source>
</evidence>
<sequence>MSSSSTELYLAKDDKLRNVLRMDEIVINIEPQEPSEHGSPALKASPIPLPPRPPPRMPSAPASPAPSPTVRKHPEAVVCKSKEVSFMTELQNRLRMRALRAAEVPVPELHRSLQQQQQRATCAEMHGKGAAVQLGLLPSMLGTSQQVSQLQGWDVKFRTHAPVHRSSLDKESSSHLQVDPQSRLLKTSATSGKFSSNPSLQKCRVVEDGTPDVKELSKMTDLQSSEISVNYGVSFRRVSEAASANHAREFSCR</sequence>
<dbReference type="EMBL" id="JABSTQ010011168">
    <property type="protein sequence ID" value="KAG0414552.1"/>
    <property type="molecule type" value="Genomic_DNA"/>
</dbReference>
<gene>
    <name evidence="1" type="ORF">HPB47_008287</name>
</gene>
<evidence type="ECO:0000313" key="2">
    <source>
        <dbReference type="Proteomes" id="UP000805193"/>
    </source>
</evidence>
<reference evidence="1 2" key="1">
    <citation type="journal article" date="2020" name="Cell">
        <title>Large-Scale Comparative Analyses of Tick Genomes Elucidate Their Genetic Diversity and Vector Capacities.</title>
        <authorList>
            <consortium name="Tick Genome and Microbiome Consortium (TIGMIC)"/>
            <person name="Jia N."/>
            <person name="Wang J."/>
            <person name="Shi W."/>
            <person name="Du L."/>
            <person name="Sun Y."/>
            <person name="Zhan W."/>
            <person name="Jiang J.F."/>
            <person name="Wang Q."/>
            <person name="Zhang B."/>
            <person name="Ji P."/>
            <person name="Bell-Sakyi L."/>
            <person name="Cui X.M."/>
            <person name="Yuan T.T."/>
            <person name="Jiang B.G."/>
            <person name="Yang W.F."/>
            <person name="Lam T.T."/>
            <person name="Chang Q.C."/>
            <person name="Ding S.J."/>
            <person name="Wang X.J."/>
            <person name="Zhu J.G."/>
            <person name="Ruan X.D."/>
            <person name="Zhao L."/>
            <person name="Wei J.T."/>
            <person name="Ye R.Z."/>
            <person name="Que T.C."/>
            <person name="Du C.H."/>
            <person name="Zhou Y.H."/>
            <person name="Cheng J.X."/>
            <person name="Dai P.F."/>
            <person name="Guo W.B."/>
            <person name="Han X.H."/>
            <person name="Huang E.J."/>
            <person name="Li L.F."/>
            <person name="Wei W."/>
            <person name="Gao Y.C."/>
            <person name="Liu J.Z."/>
            <person name="Shao H.Z."/>
            <person name="Wang X."/>
            <person name="Wang C.C."/>
            <person name="Yang T.C."/>
            <person name="Huo Q.B."/>
            <person name="Li W."/>
            <person name="Chen H.Y."/>
            <person name="Chen S.E."/>
            <person name="Zhou L.G."/>
            <person name="Ni X.B."/>
            <person name="Tian J.H."/>
            <person name="Sheng Y."/>
            <person name="Liu T."/>
            <person name="Pan Y.S."/>
            <person name="Xia L.Y."/>
            <person name="Li J."/>
            <person name="Zhao F."/>
            <person name="Cao W.C."/>
        </authorList>
    </citation>
    <scope>NUCLEOTIDE SEQUENCE [LARGE SCALE GENOMIC DNA]</scope>
    <source>
        <strain evidence="1">Iper-2018</strain>
    </source>
</reference>
<organism evidence="1 2">
    <name type="scientific">Ixodes persulcatus</name>
    <name type="common">Taiga tick</name>
    <dbReference type="NCBI Taxonomy" id="34615"/>
    <lineage>
        <taxon>Eukaryota</taxon>
        <taxon>Metazoa</taxon>
        <taxon>Ecdysozoa</taxon>
        <taxon>Arthropoda</taxon>
        <taxon>Chelicerata</taxon>
        <taxon>Arachnida</taxon>
        <taxon>Acari</taxon>
        <taxon>Parasitiformes</taxon>
        <taxon>Ixodida</taxon>
        <taxon>Ixodoidea</taxon>
        <taxon>Ixodidae</taxon>
        <taxon>Ixodinae</taxon>
        <taxon>Ixodes</taxon>
    </lineage>
</organism>
<name>A0AC60P5J8_IXOPE</name>
<comment type="caution">
    <text evidence="1">The sequence shown here is derived from an EMBL/GenBank/DDBJ whole genome shotgun (WGS) entry which is preliminary data.</text>
</comment>
<feature type="non-terminal residue" evidence="1">
    <location>
        <position position="253"/>
    </location>
</feature>
<dbReference type="Proteomes" id="UP000805193">
    <property type="component" value="Unassembled WGS sequence"/>
</dbReference>
<protein>
    <submittedName>
        <fullName evidence="1">Uncharacterized protein</fullName>
    </submittedName>
</protein>
<proteinExistence type="predicted"/>